<evidence type="ECO:0000259" key="2">
    <source>
        <dbReference type="SMART" id="SM00226"/>
    </source>
</evidence>
<dbReference type="Proteomes" id="UP000251558">
    <property type="component" value="Unassembled WGS sequence"/>
</dbReference>
<dbReference type="RefSeq" id="WP_112100341.1">
    <property type="nucleotide sequence ID" value="NZ_QMBP01000015.1"/>
</dbReference>
<evidence type="ECO:0000313" key="3">
    <source>
        <dbReference type="EMBL" id="RAZ87321.1"/>
    </source>
</evidence>
<protein>
    <submittedName>
        <fullName evidence="3">Arsenate reductase ArsC</fullName>
    </submittedName>
</protein>
<dbReference type="InterPro" id="IPR023485">
    <property type="entry name" value="Ptyr_pPase"/>
</dbReference>
<dbReference type="AlphaFoldDB" id="A0A330HF85"/>
<dbReference type="PANTHER" id="PTHR43428">
    <property type="entry name" value="ARSENATE REDUCTASE"/>
    <property type="match status" value="1"/>
</dbReference>
<feature type="domain" description="Phosphotyrosine protein phosphatase I" evidence="2">
    <location>
        <begin position="6"/>
        <end position="144"/>
    </location>
</feature>
<dbReference type="SMART" id="SM00226">
    <property type="entry name" value="LMWPc"/>
    <property type="match status" value="1"/>
</dbReference>
<dbReference type="SUPFAM" id="SSF52788">
    <property type="entry name" value="Phosphotyrosine protein phosphatases I"/>
    <property type="match status" value="1"/>
</dbReference>
<accession>A0A330HF85</accession>
<dbReference type="PANTHER" id="PTHR43428:SF1">
    <property type="entry name" value="ARSENATE REDUCTASE"/>
    <property type="match status" value="1"/>
</dbReference>
<organism evidence="3 4">
    <name type="scientific">Mesorhizobium hawassense</name>
    <dbReference type="NCBI Taxonomy" id="1209954"/>
    <lineage>
        <taxon>Bacteria</taxon>
        <taxon>Pseudomonadati</taxon>
        <taxon>Pseudomonadota</taxon>
        <taxon>Alphaproteobacteria</taxon>
        <taxon>Hyphomicrobiales</taxon>
        <taxon>Phyllobacteriaceae</taxon>
        <taxon>Mesorhizobium</taxon>
    </lineage>
</organism>
<dbReference type="InterPro" id="IPR036196">
    <property type="entry name" value="Ptyr_pPase_sf"/>
</dbReference>
<gene>
    <name evidence="3" type="ORF">DPM33_26495</name>
</gene>
<dbReference type="GO" id="GO:0046685">
    <property type="term" value="P:response to arsenic-containing substance"/>
    <property type="evidence" value="ECO:0007669"/>
    <property type="project" value="UniProtKB-KW"/>
</dbReference>
<reference evidence="3 4" key="1">
    <citation type="submission" date="2018-07" db="EMBL/GenBank/DDBJ databases">
        <title>Diversity of Mesorhizobium strains in Brazil.</title>
        <authorList>
            <person name="Helene L.C.F."/>
            <person name="Dall'Agnol R."/>
            <person name="Delamuta J.R.M."/>
            <person name="Hungria M."/>
        </authorList>
    </citation>
    <scope>NUCLEOTIDE SEQUENCE [LARGE SCALE GENOMIC DNA]</scope>
    <source>
        <strain evidence="3 4">AC99b</strain>
    </source>
</reference>
<dbReference type="Gene3D" id="3.40.50.2300">
    <property type="match status" value="1"/>
</dbReference>
<comment type="caution">
    <text evidence="3">The sequence shown here is derived from an EMBL/GenBank/DDBJ whole genome shotgun (WGS) entry which is preliminary data.</text>
</comment>
<sequence>MVGHVYNVLFLCNANSARSIMGEAILNRLGAGRFKAYSAGANPKGTVNPYALQLLESLNYDTSFARSKGWDELSGPNAPEMDFVFTLCDSTANESCPIWPGHPMTALWAVPDPSKATGNDAEQHFAFADAYRMMSNRIGLFTNLPIHSLDQMALQQHLEEIGRDEVRATS</sequence>
<evidence type="ECO:0000313" key="4">
    <source>
        <dbReference type="Proteomes" id="UP000251558"/>
    </source>
</evidence>
<evidence type="ECO:0000256" key="1">
    <source>
        <dbReference type="ARBA" id="ARBA00022849"/>
    </source>
</evidence>
<keyword evidence="4" id="KW-1185">Reference proteome</keyword>
<name>A0A330HF85_9HYPH</name>
<proteinExistence type="predicted"/>
<dbReference type="OrthoDB" id="9793058at2"/>
<dbReference type="CDD" id="cd16345">
    <property type="entry name" value="LMWP_ArsC"/>
    <property type="match status" value="1"/>
</dbReference>
<keyword evidence="1" id="KW-0059">Arsenical resistance</keyword>
<dbReference type="EMBL" id="QMBP01000015">
    <property type="protein sequence ID" value="RAZ87321.1"/>
    <property type="molecule type" value="Genomic_DNA"/>
</dbReference>
<dbReference type="Pfam" id="PF01451">
    <property type="entry name" value="LMWPc"/>
    <property type="match status" value="1"/>
</dbReference>